<sequence length="137" mass="16047">MDKRFRKQYEELIEFFESKGYTVHNAHKREKWGKAFMTPEECTKIDFEEIRSCDYFVAFPGSPPSPGTHIEIGWASAFGKHILLLLEHGQDYAFLIRGLHAVADVTFIWFREPVDYYRELEVLLPDQTQMRRGQTGG</sequence>
<proteinExistence type="predicted"/>
<evidence type="ECO:0000313" key="1">
    <source>
        <dbReference type="EMBL" id="MDQ0341055.1"/>
    </source>
</evidence>
<gene>
    <name evidence="1" type="ORF">J2S00_003899</name>
</gene>
<dbReference type="Proteomes" id="UP001232445">
    <property type="component" value="Unassembled WGS sequence"/>
</dbReference>
<dbReference type="Pfam" id="PF05014">
    <property type="entry name" value="Nuc_deoxyrib_tr"/>
    <property type="match status" value="1"/>
</dbReference>
<dbReference type="InterPro" id="IPR007710">
    <property type="entry name" value="Nucleoside_deoxyribTrfase"/>
</dbReference>
<accession>A0ABU0CY23</accession>
<dbReference type="SUPFAM" id="SSF52309">
    <property type="entry name" value="N-(deoxy)ribosyltransferase-like"/>
    <property type="match status" value="1"/>
</dbReference>
<evidence type="ECO:0000313" key="2">
    <source>
        <dbReference type="Proteomes" id="UP001232445"/>
    </source>
</evidence>
<protein>
    <submittedName>
        <fullName evidence="1">Nucleoside 2-deoxyribosyltransferase</fullName>
    </submittedName>
</protein>
<organism evidence="1 2">
    <name type="scientific">Caldalkalibacillus uzonensis</name>
    <dbReference type="NCBI Taxonomy" id="353224"/>
    <lineage>
        <taxon>Bacteria</taxon>
        <taxon>Bacillati</taxon>
        <taxon>Bacillota</taxon>
        <taxon>Bacilli</taxon>
        <taxon>Bacillales</taxon>
        <taxon>Bacillaceae</taxon>
        <taxon>Caldalkalibacillus</taxon>
    </lineage>
</organism>
<reference evidence="1 2" key="1">
    <citation type="submission" date="2023-07" db="EMBL/GenBank/DDBJ databases">
        <title>Genomic Encyclopedia of Type Strains, Phase IV (KMG-IV): sequencing the most valuable type-strain genomes for metagenomic binning, comparative biology and taxonomic classification.</title>
        <authorList>
            <person name="Goeker M."/>
        </authorList>
    </citation>
    <scope>NUCLEOTIDE SEQUENCE [LARGE SCALE GENOMIC DNA]</scope>
    <source>
        <strain evidence="1 2">DSM 17740</strain>
    </source>
</reference>
<comment type="caution">
    <text evidence="1">The sequence shown here is derived from an EMBL/GenBank/DDBJ whole genome shotgun (WGS) entry which is preliminary data.</text>
</comment>
<dbReference type="EMBL" id="JAUSUQ010000029">
    <property type="protein sequence ID" value="MDQ0341055.1"/>
    <property type="molecule type" value="Genomic_DNA"/>
</dbReference>
<keyword evidence="2" id="KW-1185">Reference proteome</keyword>
<name>A0ABU0CY23_9BACI</name>
<dbReference type="Gene3D" id="3.40.50.450">
    <property type="match status" value="1"/>
</dbReference>